<evidence type="ECO:0000256" key="1">
    <source>
        <dbReference type="SAM" id="MobiDB-lite"/>
    </source>
</evidence>
<feature type="region of interest" description="Disordered" evidence="1">
    <location>
        <begin position="46"/>
        <end position="72"/>
    </location>
</feature>
<organism evidence="2 3">
    <name type="scientific">Lithospermum erythrorhizon</name>
    <name type="common">Purple gromwell</name>
    <name type="synonym">Lithospermum officinale var. erythrorhizon</name>
    <dbReference type="NCBI Taxonomy" id="34254"/>
    <lineage>
        <taxon>Eukaryota</taxon>
        <taxon>Viridiplantae</taxon>
        <taxon>Streptophyta</taxon>
        <taxon>Embryophyta</taxon>
        <taxon>Tracheophyta</taxon>
        <taxon>Spermatophyta</taxon>
        <taxon>Magnoliopsida</taxon>
        <taxon>eudicotyledons</taxon>
        <taxon>Gunneridae</taxon>
        <taxon>Pentapetalae</taxon>
        <taxon>asterids</taxon>
        <taxon>lamiids</taxon>
        <taxon>Boraginales</taxon>
        <taxon>Boraginaceae</taxon>
        <taxon>Boraginoideae</taxon>
        <taxon>Lithospermeae</taxon>
        <taxon>Lithospermum</taxon>
    </lineage>
</organism>
<name>A0AAV3NY20_LITER</name>
<protein>
    <submittedName>
        <fullName evidence="2">Uncharacterized protein</fullName>
    </submittedName>
</protein>
<sequence>MNSYNKSVIYDNWENRLLNGNNIFKRNVMIDLRKATRERDVMVRIFGEEDGGDGDHSGGDGDHSDGDSDGGGAWLWKEMRDLIHELWELAF</sequence>
<comment type="caution">
    <text evidence="2">The sequence shown here is derived from an EMBL/GenBank/DDBJ whole genome shotgun (WGS) entry which is preliminary data.</text>
</comment>
<evidence type="ECO:0000313" key="3">
    <source>
        <dbReference type="Proteomes" id="UP001454036"/>
    </source>
</evidence>
<dbReference type="AlphaFoldDB" id="A0AAV3NY20"/>
<keyword evidence="3" id="KW-1185">Reference proteome</keyword>
<dbReference type="EMBL" id="BAABME010000612">
    <property type="protein sequence ID" value="GAA0144169.1"/>
    <property type="molecule type" value="Genomic_DNA"/>
</dbReference>
<accession>A0AAV3NY20</accession>
<dbReference type="Proteomes" id="UP001454036">
    <property type="component" value="Unassembled WGS sequence"/>
</dbReference>
<gene>
    <name evidence="2" type="ORF">LIER_04684</name>
</gene>
<feature type="compositionally biased region" description="Basic and acidic residues" evidence="1">
    <location>
        <begin position="53"/>
        <end position="66"/>
    </location>
</feature>
<evidence type="ECO:0000313" key="2">
    <source>
        <dbReference type="EMBL" id="GAA0144169.1"/>
    </source>
</evidence>
<reference evidence="2 3" key="1">
    <citation type="submission" date="2024-01" db="EMBL/GenBank/DDBJ databases">
        <title>The complete chloroplast genome sequence of Lithospermum erythrorhizon: insights into the phylogenetic relationship among Boraginaceae species and the maternal lineages of purple gromwells.</title>
        <authorList>
            <person name="Okada T."/>
            <person name="Watanabe K."/>
        </authorList>
    </citation>
    <scope>NUCLEOTIDE SEQUENCE [LARGE SCALE GENOMIC DNA]</scope>
</reference>
<proteinExistence type="predicted"/>